<name>A0A3M7SRK6_BRAPC</name>
<organism evidence="2 3">
    <name type="scientific">Brachionus plicatilis</name>
    <name type="common">Marine rotifer</name>
    <name type="synonym">Brachionus muelleri</name>
    <dbReference type="NCBI Taxonomy" id="10195"/>
    <lineage>
        <taxon>Eukaryota</taxon>
        <taxon>Metazoa</taxon>
        <taxon>Spiralia</taxon>
        <taxon>Gnathifera</taxon>
        <taxon>Rotifera</taxon>
        <taxon>Eurotatoria</taxon>
        <taxon>Monogononta</taxon>
        <taxon>Pseudotrocha</taxon>
        <taxon>Ploima</taxon>
        <taxon>Brachionidae</taxon>
        <taxon>Brachionus</taxon>
    </lineage>
</organism>
<keyword evidence="1" id="KW-0812">Transmembrane</keyword>
<dbReference type="AlphaFoldDB" id="A0A3M7SRK6"/>
<proteinExistence type="predicted"/>
<evidence type="ECO:0000313" key="3">
    <source>
        <dbReference type="Proteomes" id="UP000276133"/>
    </source>
</evidence>
<dbReference type="EMBL" id="REGN01000871">
    <property type="protein sequence ID" value="RNA38433.1"/>
    <property type="molecule type" value="Genomic_DNA"/>
</dbReference>
<gene>
    <name evidence="2" type="ORF">BpHYR1_023333</name>
</gene>
<sequence length="91" mass="10775">MLSIKFGVDRRIFWLLISQFSTSRALFGFLQNLLVTNRHSVNDFSNLDKVMFWVFIDPNLLKTLIIKTWLGMDENNLQEADAKYLKNMKIF</sequence>
<protein>
    <submittedName>
        <fullName evidence="2">Uncharacterized protein</fullName>
    </submittedName>
</protein>
<evidence type="ECO:0000256" key="1">
    <source>
        <dbReference type="SAM" id="Phobius"/>
    </source>
</evidence>
<comment type="caution">
    <text evidence="2">The sequence shown here is derived from an EMBL/GenBank/DDBJ whole genome shotgun (WGS) entry which is preliminary data.</text>
</comment>
<keyword evidence="3" id="KW-1185">Reference proteome</keyword>
<feature type="transmembrane region" description="Helical" evidence="1">
    <location>
        <begin position="50"/>
        <end position="70"/>
    </location>
</feature>
<reference evidence="2 3" key="1">
    <citation type="journal article" date="2018" name="Sci. Rep.">
        <title>Genomic signatures of local adaptation to the degree of environmental predictability in rotifers.</title>
        <authorList>
            <person name="Franch-Gras L."/>
            <person name="Hahn C."/>
            <person name="Garcia-Roger E.M."/>
            <person name="Carmona M.J."/>
            <person name="Serra M."/>
            <person name="Gomez A."/>
        </authorList>
    </citation>
    <scope>NUCLEOTIDE SEQUENCE [LARGE SCALE GENOMIC DNA]</scope>
    <source>
        <strain evidence="2">HYR1</strain>
    </source>
</reference>
<keyword evidence="1" id="KW-1133">Transmembrane helix</keyword>
<keyword evidence="1" id="KW-0472">Membrane</keyword>
<dbReference type="Proteomes" id="UP000276133">
    <property type="component" value="Unassembled WGS sequence"/>
</dbReference>
<accession>A0A3M7SRK6</accession>
<feature type="transmembrane region" description="Helical" evidence="1">
    <location>
        <begin position="12"/>
        <end position="30"/>
    </location>
</feature>
<evidence type="ECO:0000313" key="2">
    <source>
        <dbReference type="EMBL" id="RNA38433.1"/>
    </source>
</evidence>